<evidence type="ECO:0000313" key="4">
    <source>
        <dbReference type="Proteomes" id="UP000544052"/>
    </source>
</evidence>
<reference evidence="3 4" key="1">
    <citation type="submission" date="2020-07" db="EMBL/GenBank/DDBJ databases">
        <title>Description of Limosilactobacillus balticus sp. nov., Limosilactobacillus agrestis sp. nov., Limosilactobacillus albertensis sp. nov., Limosilactobacillus rudii sp. nov., Limosilactobacillus fastidiosus sp. nov., five novel Limosilactobacillus species isolated from the vertebrate gastrointestinal tract, and proposal of 6 subspecies of Limosilactobacillus reuteri adapted to the gastrointestinal tract of specific vertebrate hosts.</title>
        <authorList>
            <person name="Li F."/>
            <person name="Cheng C."/>
            <person name="Zheng J."/>
            <person name="Quevedo R.M."/>
            <person name="Li J."/>
            <person name="Roos S."/>
            <person name="Gaenzle M.G."/>
            <person name="Walter J."/>
        </authorList>
    </citation>
    <scope>NUCLEOTIDE SEQUENCE [LARGE SCALE GENOMIC DNA]</scope>
    <source>
        <strain evidence="3 4">WF-MO7-1</strain>
    </source>
</reference>
<gene>
    <name evidence="3" type="ORF">H5R64_07490</name>
</gene>
<dbReference type="EMBL" id="JACIUZ010000044">
    <property type="protein sequence ID" value="MBB1063595.1"/>
    <property type="molecule type" value="Genomic_DNA"/>
</dbReference>
<keyword evidence="2" id="KW-0472">Membrane</keyword>
<feature type="region of interest" description="Disordered" evidence="1">
    <location>
        <begin position="108"/>
        <end position="134"/>
    </location>
</feature>
<accession>A0ABR6E8S2</accession>
<protein>
    <recommendedName>
        <fullName evidence="5">DUF4190 domain-containing protein</fullName>
    </recommendedName>
</protein>
<evidence type="ECO:0000256" key="1">
    <source>
        <dbReference type="SAM" id="MobiDB-lite"/>
    </source>
</evidence>
<dbReference type="Proteomes" id="UP000544052">
    <property type="component" value="Unassembled WGS sequence"/>
</dbReference>
<feature type="compositionally biased region" description="Acidic residues" evidence="1">
    <location>
        <begin position="111"/>
        <end position="123"/>
    </location>
</feature>
<evidence type="ECO:0000313" key="3">
    <source>
        <dbReference type="EMBL" id="MBB1063595.1"/>
    </source>
</evidence>
<keyword evidence="4" id="KW-1185">Reference proteome</keyword>
<dbReference type="RefSeq" id="WP_182583199.1">
    <property type="nucleotide sequence ID" value="NZ_JACIUZ010000044.1"/>
</dbReference>
<sequence length="211" mass="23499">MDTLYFFSGLFYLIGILAILVIIGFLITWLVGKSSKSLTIKKVGKRGSAITGIVLVVSFLLGGVTQAGYNQIVTKRNELFANYASKYESLYLKTASKAEDIGNAEQKDWSDAIDDSDSEDDFDPDKTITDSMDDNADDIDDVTTNMHKIKTYVDGMKNNETDSHSFKKYQKSYTELKKLTNLVTSPSGSYNSFTDKFGDYDTSTATAYEDF</sequence>
<proteinExistence type="predicted"/>
<keyword evidence="2" id="KW-1133">Transmembrane helix</keyword>
<keyword evidence="2" id="KW-0812">Transmembrane</keyword>
<name>A0ABR6E8S2_9LACO</name>
<organism evidence="3 4">
    <name type="scientific">Limosilactobacillus fastidiosus</name>
    <dbReference type="NCBI Taxonomy" id="2759855"/>
    <lineage>
        <taxon>Bacteria</taxon>
        <taxon>Bacillati</taxon>
        <taxon>Bacillota</taxon>
        <taxon>Bacilli</taxon>
        <taxon>Lactobacillales</taxon>
        <taxon>Lactobacillaceae</taxon>
        <taxon>Limosilactobacillus</taxon>
    </lineage>
</organism>
<feature type="transmembrane region" description="Helical" evidence="2">
    <location>
        <begin position="6"/>
        <end position="29"/>
    </location>
</feature>
<evidence type="ECO:0008006" key="5">
    <source>
        <dbReference type="Google" id="ProtNLM"/>
    </source>
</evidence>
<feature type="transmembrane region" description="Helical" evidence="2">
    <location>
        <begin position="49"/>
        <end position="69"/>
    </location>
</feature>
<evidence type="ECO:0000256" key="2">
    <source>
        <dbReference type="SAM" id="Phobius"/>
    </source>
</evidence>
<comment type="caution">
    <text evidence="3">The sequence shown here is derived from an EMBL/GenBank/DDBJ whole genome shotgun (WGS) entry which is preliminary data.</text>
</comment>